<name>A0A2W4WA96_9CYAN</name>
<proteinExistence type="predicted"/>
<reference evidence="2 3" key="1">
    <citation type="submission" date="2018-04" db="EMBL/GenBank/DDBJ databases">
        <authorList>
            <person name="Go L.Y."/>
            <person name="Mitchell J.A."/>
        </authorList>
    </citation>
    <scope>NUCLEOTIDE SEQUENCE [LARGE SCALE GENOMIC DNA]</scope>
    <source>
        <strain evidence="2">ULC066bin1</strain>
    </source>
</reference>
<dbReference type="AlphaFoldDB" id="A0A2W4WA96"/>
<dbReference type="NCBIfam" id="TIGR02646">
    <property type="entry name" value="retron system putative HNH endonuclease"/>
    <property type="match status" value="1"/>
</dbReference>
<evidence type="ECO:0000256" key="1">
    <source>
        <dbReference type="SAM" id="MobiDB-lite"/>
    </source>
</evidence>
<dbReference type="InterPro" id="IPR013467">
    <property type="entry name" value="HNH78-like"/>
</dbReference>
<gene>
    <name evidence="2" type="ORF">DCF19_08875</name>
</gene>
<dbReference type="EMBL" id="QBML01000009">
    <property type="protein sequence ID" value="PZO41964.1"/>
    <property type="molecule type" value="Genomic_DNA"/>
</dbReference>
<protein>
    <submittedName>
        <fullName evidence="2">TIGR02646 family protein</fullName>
    </submittedName>
</protein>
<feature type="compositionally biased region" description="Polar residues" evidence="1">
    <location>
        <begin position="9"/>
        <end position="25"/>
    </location>
</feature>
<feature type="region of interest" description="Disordered" evidence="1">
    <location>
        <begin position="1"/>
        <end position="26"/>
    </location>
</feature>
<accession>A0A2W4WA96</accession>
<evidence type="ECO:0000313" key="2">
    <source>
        <dbReference type="EMBL" id="PZO41964.1"/>
    </source>
</evidence>
<organism evidence="2 3">
    <name type="scientific">Pseudanabaena frigida</name>
    <dbReference type="NCBI Taxonomy" id="945775"/>
    <lineage>
        <taxon>Bacteria</taxon>
        <taxon>Bacillati</taxon>
        <taxon>Cyanobacteriota</taxon>
        <taxon>Cyanophyceae</taxon>
        <taxon>Pseudanabaenales</taxon>
        <taxon>Pseudanabaenaceae</taxon>
        <taxon>Pseudanabaena</taxon>
    </lineage>
</organism>
<evidence type="ECO:0000313" key="3">
    <source>
        <dbReference type="Proteomes" id="UP000249467"/>
    </source>
</evidence>
<reference evidence="2 3" key="2">
    <citation type="submission" date="2018-06" db="EMBL/GenBank/DDBJ databases">
        <title>Metagenomic assembly of (sub)arctic Cyanobacteria and their associated microbiome from non-axenic cultures.</title>
        <authorList>
            <person name="Baurain D."/>
        </authorList>
    </citation>
    <scope>NUCLEOTIDE SEQUENCE [LARGE SCALE GENOMIC DNA]</scope>
    <source>
        <strain evidence="2">ULC066bin1</strain>
    </source>
</reference>
<sequence length="240" mass="27689">MKYIKKGKQPSSLNAKRSTKNSSYDAPQKDWQEALLEEQGHICAYCMRRISLDRKNGKPCIEIEHYLSQKLHSELSLRWKNMIGVCNGDTVSEGHCDKAKGKNDYKGVFVQGKANGKVKLNILNPLEISKSEKIITYSLFGEILPNVNVKDNELQNKIIKDVDCILNLNNEKLRESRADAIDSAKRTLMRKYPTGNWTTKQFDEEIKIWKSKDKDGKYKPFCQAAIWWLEKKRAKPIHKS</sequence>
<dbReference type="Proteomes" id="UP000249467">
    <property type="component" value="Unassembled WGS sequence"/>
</dbReference>
<comment type="caution">
    <text evidence="2">The sequence shown here is derived from an EMBL/GenBank/DDBJ whole genome shotgun (WGS) entry which is preliminary data.</text>
</comment>